<accession>A0A553I7P2</accession>
<sequence length="107" mass="12014">MISKNRYALQIERVLGFQCHDGATVANVSVDLVVPTWRFGSVHGGLLILESRIHPVADYVRLRLGYQIVDNRSDEYSADTVERIEFFPDTDDDGATIEAVFTGIELE</sequence>
<keyword evidence="2" id="KW-1185">Reference proteome</keyword>
<dbReference type="EMBL" id="VFLP01000012">
    <property type="protein sequence ID" value="TRX96194.1"/>
    <property type="molecule type" value="Genomic_DNA"/>
</dbReference>
<evidence type="ECO:0000313" key="2">
    <source>
        <dbReference type="Proteomes" id="UP000319160"/>
    </source>
</evidence>
<gene>
    <name evidence="1" type="ORF">FHL15_002918</name>
</gene>
<proteinExistence type="predicted"/>
<name>A0A553I7P2_9PEZI</name>
<organism evidence="1 2">
    <name type="scientific">Xylaria flabelliformis</name>
    <dbReference type="NCBI Taxonomy" id="2512241"/>
    <lineage>
        <taxon>Eukaryota</taxon>
        <taxon>Fungi</taxon>
        <taxon>Dikarya</taxon>
        <taxon>Ascomycota</taxon>
        <taxon>Pezizomycotina</taxon>
        <taxon>Sordariomycetes</taxon>
        <taxon>Xylariomycetidae</taxon>
        <taxon>Xylariales</taxon>
        <taxon>Xylariaceae</taxon>
        <taxon>Xylaria</taxon>
    </lineage>
</organism>
<comment type="caution">
    <text evidence="1">The sequence shown here is derived from an EMBL/GenBank/DDBJ whole genome shotgun (WGS) entry which is preliminary data.</text>
</comment>
<protein>
    <submittedName>
        <fullName evidence="1">Uncharacterized protein</fullName>
    </submittedName>
</protein>
<reference evidence="2" key="1">
    <citation type="submission" date="2019-06" db="EMBL/GenBank/DDBJ databases">
        <title>Draft genome sequence of the griseofulvin-producing fungus Xylaria cubensis strain G536.</title>
        <authorList>
            <person name="Mead M.E."/>
            <person name="Raja H.A."/>
            <person name="Steenwyk J.L."/>
            <person name="Knowles S.L."/>
            <person name="Oberlies N.H."/>
            <person name="Rokas A."/>
        </authorList>
    </citation>
    <scope>NUCLEOTIDE SEQUENCE [LARGE SCALE GENOMIC DNA]</scope>
    <source>
        <strain evidence="2">G536</strain>
    </source>
</reference>
<dbReference type="Proteomes" id="UP000319160">
    <property type="component" value="Unassembled WGS sequence"/>
</dbReference>
<dbReference type="AlphaFoldDB" id="A0A553I7P2"/>
<evidence type="ECO:0000313" key="1">
    <source>
        <dbReference type="EMBL" id="TRX96194.1"/>
    </source>
</evidence>